<reference evidence="2" key="1">
    <citation type="journal article" date="2023" name="G3 (Bethesda)">
        <title>Genome assembly and association tests identify interacting loci associated with vigor, precocity, and sex in interspecific pistachio rootstocks.</title>
        <authorList>
            <person name="Palmer W."/>
            <person name="Jacygrad E."/>
            <person name="Sagayaradj S."/>
            <person name="Cavanaugh K."/>
            <person name="Han R."/>
            <person name="Bertier L."/>
            <person name="Beede B."/>
            <person name="Kafkas S."/>
            <person name="Golino D."/>
            <person name="Preece J."/>
            <person name="Michelmore R."/>
        </authorList>
    </citation>
    <scope>NUCLEOTIDE SEQUENCE [LARGE SCALE GENOMIC DNA]</scope>
</reference>
<dbReference type="Proteomes" id="UP001163603">
    <property type="component" value="Chromosome 5"/>
</dbReference>
<dbReference type="EMBL" id="CM047740">
    <property type="protein sequence ID" value="KAJ0041516.1"/>
    <property type="molecule type" value="Genomic_DNA"/>
</dbReference>
<keyword evidence="2" id="KW-1185">Reference proteome</keyword>
<proteinExistence type="predicted"/>
<name>A0ACC0YV86_9ROSI</name>
<accession>A0ACC0YV86</accession>
<evidence type="ECO:0000313" key="1">
    <source>
        <dbReference type="EMBL" id="KAJ0041516.1"/>
    </source>
</evidence>
<organism evidence="1 2">
    <name type="scientific">Pistacia integerrima</name>
    <dbReference type="NCBI Taxonomy" id="434235"/>
    <lineage>
        <taxon>Eukaryota</taxon>
        <taxon>Viridiplantae</taxon>
        <taxon>Streptophyta</taxon>
        <taxon>Embryophyta</taxon>
        <taxon>Tracheophyta</taxon>
        <taxon>Spermatophyta</taxon>
        <taxon>Magnoliopsida</taxon>
        <taxon>eudicotyledons</taxon>
        <taxon>Gunneridae</taxon>
        <taxon>Pentapetalae</taxon>
        <taxon>rosids</taxon>
        <taxon>malvids</taxon>
        <taxon>Sapindales</taxon>
        <taxon>Anacardiaceae</taxon>
        <taxon>Pistacia</taxon>
    </lineage>
</organism>
<evidence type="ECO:0000313" key="2">
    <source>
        <dbReference type="Proteomes" id="UP001163603"/>
    </source>
</evidence>
<comment type="caution">
    <text evidence="1">The sequence shown here is derived from an EMBL/GenBank/DDBJ whole genome shotgun (WGS) entry which is preliminary data.</text>
</comment>
<gene>
    <name evidence="1" type="ORF">Pint_27350</name>
</gene>
<sequence>MEKRQQELQFLGFFGIFKESFRIIFSKPKLFTQITLTFILPLSIIDAIHQYFSRSISSKHFVYSILLDIFLLPFEFNPLSPFYIRNRLRHYIPIHRKRCDLQEDQGHATEDVEASYDHFRIEFRHRFLLWKPYGKSRSLDDSASFFPNNIIRNLAATVSVIEDLSGIKAMIKSMNLIKGKIGVAVFMWLVLSYCFAVIDGKIIDIFLGPDRGLNWRNGIGIRIPCFILLGSMGNLLGLVVVTVIYFSCKSHEVTMRVLKTQSHQTNFKSIWWSVLDPLME</sequence>
<protein>
    <submittedName>
        <fullName evidence="1">Uncharacterized protein</fullName>
    </submittedName>
</protein>